<organism evidence="1">
    <name type="scientific">Moorena producens (strain JHB)</name>
    <dbReference type="NCBI Taxonomy" id="1454205"/>
    <lineage>
        <taxon>Bacteria</taxon>
        <taxon>Bacillati</taxon>
        <taxon>Cyanobacteriota</taxon>
        <taxon>Cyanophyceae</taxon>
        <taxon>Coleofasciculales</taxon>
        <taxon>Coleofasciculaceae</taxon>
        <taxon>Moorena</taxon>
    </lineage>
</organism>
<gene>
    <name evidence="1" type="ORF">BJP36_36450</name>
</gene>
<proteinExistence type="predicted"/>
<name>A0A9Q9STZ1_MOOP1</name>
<evidence type="ECO:0000313" key="1">
    <source>
        <dbReference type="EMBL" id="WAN69581.1"/>
    </source>
</evidence>
<reference evidence="1" key="1">
    <citation type="journal article" date="2017" name="Proc. Natl. Acad. Sci. U.S.A.">
        <title>Comparative genomics uncovers the prolific and distinctive metabolic potential of the cyanobacterial genus Moorea.</title>
        <authorList>
            <person name="Leao T."/>
            <person name="Castelao G."/>
            <person name="Korobeynikov A."/>
            <person name="Monroe E.A."/>
            <person name="Podell S."/>
            <person name="Glukhov E."/>
            <person name="Allen E.E."/>
            <person name="Gerwick W.H."/>
            <person name="Gerwick L."/>
        </authorList>
    </citation>
    <scope>NUCLEOTIDE SEQUENCE</scope>
    <source>
        <strain evidence="1">JHB</strain>
    </source>
</reference>
<reference evidence="1" key="2">
    <citation type="submission" date="2022-10" db="EMBL/GenBank/DDBJ databases">
        <authorList>
            <person name="Ngo T.-E."/>
        </authorList>
    </citation>
    <scope>NUCLEOTIDE SEQUENCE</scope>
    <source>
        <strain evidence="1">JHB</strain>
    </source>
</reference>
<dbReference type="AlphaFoldDB" id="A0A9Q9STZ1"/>
<accession>A0A9Q9STZ1</accession>
<dbReference type="Proteomes" id="UP000176944">
    <property type="component" value="Chromosome"/>
</dbReference>
<protein>
    <submittedName>
        <fullName evidence="1">Uncharacterized protein</fullName>
    </submittedName>
</protein>
<dbReference type="EMBL" id="CP017708">
    <property type="protein sequence ID" value="WAN69581.1"/>
    <property type="molecule type" value="Genomic_DNA"/>
</dbReference>
<sequence>MGETTAVAHGAWVCVGHLRPHRCLPRGNPLMKALPPREATALLPKILLYLINSCLLPFL</sequence>